<protein>
    <submittedName>
        <fullName evidence="1">Uncharacterized protein</fullName>
    </submittedName>
</protein>
<evidence type="ECO:0000313" key="2">
    <source>
        <dbReference type="Proteomes" id="UP000286288"/>
    </source>
</evidence>
<gene>
    <name evidence="1" type="ORF">DW084_05210</name>
</gene>
<accession>A0A415EVE1</accession>
<proteinExistence type="predicted"/>
<dbReference type="EMBL" id="QRMZ01000005">
    <property type="protein sequence ID" value="RHK07261.1"/>
    <property type="molecule type" value="Genomic_DNA"/>
</dbReference>
<dbReference type="AlphaFoldDB" id="A0A415EVE1"/>
<evidence type="ECO:0000313" key="1">
    <source>
        <dbReference type="EMBL" id="RHK07261.1"/>
    </source>
</evidence>
<comment type="caution">
    <text evidence="1">The sequence shown here is derived from an EMBL/GenBank/DDBJ whole genome shotgun (WGS) entry which is preliminary data.</text>
</comment>
<organism evidence="1 2">
    <name type="scientific">Enterococcus casseliflavus</name>
    <name type="common">Enterococcus flavescens</name>
    <dbReference type="NCBI Taxonomy" id="37734"/>
    <lineage>
        <taxon>Bacteria</taxon>
        <taxon>Bacillati</taxon>
        <taxon>Bacillota</taxon>
        <taxon>Bacilli</taxon>
        <taxon>Lactobacillales</taxon>
        <taxon>Enterococcaceae</taxon>
        <taxon>Enterococcus</taxon>
    </lineage>
</organism>
<name>A0A415EVE1_ENTCA</name>
<reference evidence="1 2" key="1">
    <citation type="submission" date="2018-08" db="EMBL/GenBank/DDBJ databases">
        <title>A genome reference for cultivated species of the human gut microbiota.</title>
        <authorList>
            <person name="Zou Y."/>
            <person name="Xue W."/>
            <person name="Luo G."/>
        </authorList>
    </citation>
    <scope>NUCLEOTIDE SEQUENCE [LARGE SCALE GENOMIC DNA]</scope>
    <source>
        <strain evidence="1 2">AF48-16</strain>
    </source>
</reference>
<sequence>MRINKTDFETVMANSEFLDYYCQLFERNGERSVTDTQLEKLHYLIQKQVALTIQKNASYSFFTQAYKLPETLVKDYQLLAECTERLSKIEMDQLIPKQFIEQDFNVRVKKASQESQYEQLLNIMSDTFRQIKKT</sequence>
<dbReference type="Proteomes" id="UP000286288">
    <property type="component" value="Unassembled WGS sequence"/>
</dbReference>